<keyword evidence="3" id="KW-1185">Reference proteome</keyword>
<dbReference type="InterPro" id="IPR000160">
    <property type="entry name" value="GGDEF_dom"/>
</dbReference>
<dbReference type="Gene3D" id="3.30.70.270">
    <property type="match status" value="1"/>
</dbReference>
<dbReference type="Proteomes" id="UP001254608">
    <property type="component" value="Unassembled WGS sequence"/>
</dbReference>
<dbReference type="PANTHER" id="PTHR46663:SF2">
    <property type="entry name" value="GGDEF DOMAIN-CONTAINING PROTEIN"/>
    <property type="match status" value="1"/>
</dbReference>
<dbReference type="RefSeq" id="WP_311365334.1">
    <property type="nucleotide sequence ID" value="NZ_JAVRIC010000015.1"/>
</dbReference>
<dbReference type="InterPro" id="IPR043128">
    <property type="entry name" value="Rev_trsase/Diguanyl_cyclase"/>
</dbReference>
<accession>A0ABU2WJ92</accession>
<dbReference type="PROSITE" id="PS50887">
    <property type="entry name" value="GGDEF"/>
    <property type="match status" value="1"/>
</dbReference>
<dbReference type="InterPro" id="IPR029787">
    <property type="entry name" value="Nucleotide_cyclase"/>
</dbReference>
<keyword evidence="2" id="KW-0808">Transferase</keyword>
<dbReference type="CDD" id="cd01949">
    <property type="entry name" value="GGDEF"/>
    <property type="match status" value="1"/>
</dbReference>
<gene>
    <name evidence="2" type="ORF">RM530_11295</name>
</gene>
<dbReference type="InterPro" id="IPR052163">
    <property type="entry name" value="DGC-Regulatory_Protein"/>
</dbReference>
<dbReference type="EMBL" id="JAVRIC010000015">
    <property type="protein sequence ID" value="MDT0497942.1"/>
    <property type="molecule type" value="Genomic_DNA"/>
</dbReference>
<dbReference type="Pfam" id="PF00990">
    <property type="entry name" value="GGDEF"/>
    <property type="match status" value="1"/>
</dbReference>
<evidence type="ECO:0000313" key="2">
    <source>
        <dbReference type="EMBL" id="MDT0497942.1"/>
    </source>
</evidence>
<dbReference type="NCBIfam" id="TIGR00254">
    <property type="entry name" value="GGDEF"/>
    <property type="match status" value="1"/>
</dbReference>
<dbReference type="EC" id="2.7.7.65" evidence="2"/>
<evidence type="ECO:0000313" key="3">
    <source>
        <dbReference type="Proteomes" id="UP001254608"/>
    </source>
</evidence>
<feature type="domain" description="GGDEF" evidence="1">
    <location>
        <begin position="57"/>
        <end position="190"/>
    </location>
</feature>
<reference evidence="2 3" key="1">
    <citation type="submission" date="2023-09" db="EMBL/GenBank/DDBJ databases">
        <authorList>
            <person name="Rey-Velasco X."/>
        </authorList>
    </citation>
    <scope>NUCLEOTIDE SEQUENCE [LARGE SCALE GENOMIC DNA]</scope>
    <source>
        <strain evidence="2 3">W345</strain>
    </source>
</reference>
<organism evidence="2 3">
    <name type="scientific">Banduia mediterranea</name>
    <dbReference type="NCBI Taxonomy" id="3075609"/>
    <lineage>
        <taxon>Bacteria</taxon>
        <taxon>Pseudomonadati</taxon>
        <taxon>Pseudomonadota</taxon>
        <taxon>Gammaproteobacteria</taxon>
        <taxon>Nevskiales</taxon>
        <taxon>Algiphilaceae</taxon>
        <taxon>Banduia</taxon>
    </lineage>
</organism>
<dbReference type="PANTHER" id="PTHR46663">
    <property type="entry name" value="DIGUANYLATE CYCLASE DGCT-RELATED"/>
    <property type="match status" value="1"/>
</dbReference>
<dbReference type="SMART" id="SM00267">
    <property type="entry name" value="GGDEF"/>
    <property type="match status" value="1"/>
</dbReference>
<proteinExistence type="predicted"/>
<evidence type="ECO:0000259" key="1">
    <source>
        <dbReference type="PROSITE" id="PS50887"/>
    </source>
</evidence>
<keyword evidence="2" id="KW-0548">Nucleotidyltransferase</keyword>
<dbReference type="SUPFAM" id="SSF55073">
    <property type="entry name" value="Nucleotide cyclase"/>
    <property type="match status" value="1"/>
</dbReference>
<comment type="caution">
    <text evidence="2">The sequence shown here is derived from an EMBL/GenBank/DDBJ whole genome shotgun (WGS) entry which is preliminary data.</text>
</comment>
<dbReference type="GO" id="GO:0052621">
    <property type="term" value="F:diguanylate cyclase activity"/>
    <property type="evidence" value="ECO:0007669"/>
    <property type="project" value="UniProtKB-EC"/>
</dbReference>
<protein>
    <submittedName>
        <fullName evidence="2">GGDEF domain-containing protein</fullName>
        <ecNumber evidence="2">2.7.7.65</ecNumber>
    </submittedName>
</protein>
<sequence length="190" mass="20924">MAAAFSLAMGLSLAMNLRYRLKVERQAGFDPLTGLPNRRLLSSRYQTAARLARRSRGRVGLLFLDLDDFQPVNDHYGHETGDRVLKMIAARLECCARSGEFVVRFGGDEFVILVDSVRDLRALRERMQSLREAIDAPMVIDGQALYVGFSCGGAVTPPGGGELPNLIEQADADMYESKSTKARRLALATS</sequence>
<name>A0ABU2WJ92_9GAMM</name>